<dbReference type="AlphaFoldDB" id="A0A1G2SJG9"/>
<evidence type="ECO:0008006" key="4">
    <source>
        <dbReference type="Google" id="ProtNLM"/>
    </source>
</evidence>
<dbReference type="Proteomes" id="UP000178168">
    <property type="component" value="Unassembled WGS sequence"/>
</dbReference>
<protein>
    <recommendedName>
        <fullName evidence="4">DUF5666 domain-containing protein</fullName>
    </recommendedName>
</protein>
<reference evidence="2 3" key="1">
    <citation type="journal article" date="2016" name="Nat. Commun.">
        <title>Thousands of microbial genomes shed light on interconnected biogeochemical processes in an aquifer system.</title>
        <authorList>
            <person name="Anantharaman K."/>
            <person name="Brown C.T."/>
            <person name="Hug L.A."/>
            <person name="Sharon I."/>
            <person name="Castelle C.J."/>
            <person name="Probst A.J."/>
            <person name="Thomas B.C."/>
            <person name="Singh A."/>
            <person name="Wilkins M.J."/>
            <person name="Karaoz U."/>
            <person name="Brodie E.L."/>
            <person name="Williams K.H."/>
            <person name="Hubbard S.S."/>
            <person name="Banfield J.F."/>
        </authorList>
    </citation>
    <scope>NUCLEOTIDE SEQUENCE [LARGE SCALE GENOMIC DNA]</scope>
</reference>
<comment type="caution">
    <text evidence="2">The sequence shown here is derived from an EMBL/GenBank/DDBJ whole genome shotgun (WGS) entry which is preliminary data.</text>
</comment>
<dbReference type="EMBL" id="MHUZ01000034">
    <property type="protein sequence ID" value="OHA84882.1"/>
    <property type="molecule type" value="Genomic_DNA"/>
</dbReference>
<evidence type="ECO:0000313" key="3">
    <source>
        <dbReference type="Proteomes" id="UP000178168"/>
    </source>
</evidence>
<dbReference type="STRING" id="1802730.A2591_00970"/>
<proteinExistence type="predicted"/>
<name>A0A1G2SJG9_9BACT</name>
<evidence type="ECO:0000313" key="2">
    <source>
        <dbReference type="EMBL" id="OHA84882.1"/>
    </source>
</evidence>
<organism evidence="2 3">
    <name type="scientific">Candidatus Yonathbacteria bacterium RIFOXYD1_FULL_52_36</name>
    <dbReference type="NCBI Taxonomy" id="1802730"/>
    <lineage>
        <taxon>Bacteria</taxon>
        <taxon>Candidatus Yonathiibacteriota</taxon>
    </lineage>
</organism>
<evidence type="ECO:0000256" key="1">
    <source>
        <dbReference type="SAM" id="Phobius"/>
    </source>
</evidence>
<gene>
    <name evidence="2" type="ORF">A2591_00970</name>
</gene>
<feature type="transmembrane region" description="Helical" evidence="1">
    <location>
        <begin position="9"/>
        <end position="28"/>
    </location>
</feature>
<accession>A0A1G2SJG9</accession>
<keyword evidence="1" id="KW-0812">Transmembrane</keyword>
<keyword evidence="1" id="KW-0472">Membrane</keyword>
<sequence>MFQKIKERPGVFIVGLMVLVVAVAFILMRTPEPQGMGVEELTAQVRQELIASGTHIEGTVVAITDTTITIKTQVGDVDTVEESVRKRTPLQFSDREITINLSPETSYVGFMKNEITTGLIVKTVLSASIYETDHPTALSVERFDLKTQVINEVTQRDMIAGKVLSVRGKTLTIETEVADEEKLDSLDTSSGSFTVPYVTKRYTITITPTTEFLEGKTMSDIVAGAQVTAWGEGNVYSINRFNATKIYLMP</sequence>
<keyword evidence="1" id="KW-1133">Transmembrane helix</keyword>